<evidence type="ECO:0000313" key="2">
    <source>
        <dbReference type="EMBL" id="TZF86965.1"/>
    </source>
</evidence>
<evidence type="ECO:0000256" key="1">
    <source>
        <dbReference type="SAM" id="MobiDB-lite"/>
    </source>
</evidence>
<dbReference type="OrthoDB" id="6315930at2"/>
<proteinExistence type="predicted"/>
<keyword evidence="3" id="KW-1185">Reference proteome</keyword>
<dbReference type="EMBL" id="VTRV01000154">
    <property type="protein sequence ID" value="TZF86965.1"/>
    <property type="molecule type" value="Genomic_DNA"/>
</dbReference>
<evidence type="ECO:0008006" key="4">
    <source>
        <dbReference type="Google" id="ProtNLM"/>
    </source>
</evidence>
<reference evidence="2 3" key="1">
    <citation type="submission" date="2019-08" db="EMBL/GenBank/DDBJ databases">
        <title>Draft genome sequence of Lysobacter sp. UKS-15.</title>
        <authorList>
            <person name="Im W.-T."/>
        </authorList>
    </citation>
    <scope>NUCLEOTIDE SEQUENCE [LARGE SCALE GENOMIC DNA]</scope>
    <source>
        <strain evidence="2 3">UKS-15</strain>
    </source>
</reference>
<feature type="region of interest" description="Disordered" evidence="1">
    <location>
        <begin position="96"/>
        <end position="117"/>
    </location>
</feature>
<dbReference type="AlphaFoldDB" id="A0A5D8YW54"/>
<accession>A0A5D8YW54</accession>
<sequence length="117" mass="12844">MVTASDFRDKSIASLLVAYDWETSAHLAELTVRSGDGEQCCFRLVGLSEWSAYEDFAAQHIEQCTLVADTTGWYLSLDPHQEGLPSPQDNLWFRFASMEPGSGSNNSSKPTPLRGAA</sequence>
<comment type="caution">
    <text evidence="2">The sequence shown here is derived from an EMBL/GenBank/DDBJ whole genome shotgun (WGS) entry which is preliminary data.</text>
</comment>
<dbReference type="RefSeq" id="WP_149353531.1">
    <property type="nucleotide sequence ID" value="NZ_VTRV01000154.1"/>
</dbReference>
<dbReference type="Proteomes" id="UP000323164">
    <property type="component" value="Unassembled WGS sequence"/>
</dbReference>
<evidence type="ECO:0000313" key="3">
    <source>
        <dbReference type="Proteomes" id="UP000323164"/>
    </source>
</evidence>
<gene>
    <name evidence="2" type="ORF">FW784_11760</name>
</gene>
<name>A0A5D8YW54_9GAMM</name>
<organism evidence="2 3">
    <name type="scientific">Cognatilysobacter lacus</name>
    <dbReference type="NCBI Taxonomy" id="1643323"/>
    <lineage>
        <taxon>Bacteria</taxon>
        <taxon>Pseudomonadati</taxon>
        <taxon>Pseudomonadota</taxon>
        <taxon>Gammaproteobacteria</taxon>
        <taxon>Lysobacterales</taxon>
        <taxon>Lysobacteraceae</taxon>
        <taxon>Cognatilysobacter</taxon>
    </lineage>
</organism>
<protein>
    <recommendedName>
        <fullName evidence="4">Integron gene cassette protein</fullName>
    </recommendedName>
</protein>